<reference evidence="10 11" key="1">
    <citation type="submission" date="2018-09" db="EMBL/GenBank/DDBJ databases">
        <title>Comparative Genomics of Wolbachia-Cardinium Dual Endosymbiosis in a Plant-Parasitic Nematode.</title>
        <authorList>
            <person name="Brown A.M.V."/>
            <person name="Wasala S.K."/>
            <person name="Howe D.K."/>
            <person name="Peetz A.B."/>
            <person name="Zasada I.A."/>
            <person name="Denver D.R."/>
        </authorList>
    </citation>
    <scope>NUCLEOTIDE SEQUENCE [LARGE SCALE GENOMIC DNA]</scope>
    <source>
        <strain evidence="10 11">Pp_1</strain>
    </source>
</reference>
<accession>A0A3N2QC58</accession>
<evidence type="ECO:0000313" key="10">
    <source>
        <dbReference type="EMBL" id="ROT47351.1"/>
    </source>
</evidence>
<evidence type="ECO:0000259" key="9">
    <source>
        <dbReference type="SMART" id="SM00977"/>
    </source>
</evidence>
<keyword evidence="5 8" id="KW-0547">Nucleotide-binding</keyword>
<dbReference type="CDD" id="cd01992">
    <property type="entry name" value="TilS_N"/>
    <property type="match status" value="1"/>
</dbReference>
<evidence type="ECO:0000256" key="5">
    <source>
        <dbReference type="ARBA" id="ARBA00022741"/>
    </source>
</evidence>
<dbReference type="InterPro" id="IPR012094">
    <property type="entry name" value="tRNA_Ile_lys_synt"/>
</dbReference>
<dbReference type="InterPro" id="IPR012795">
    <property type="entry name" value="tRNA_Ile_lys_synt_N"/>
</dbReference>
<evidence type="ECO:0000256" key="3">
    <source>
        <dbReference type="ARBA" id="ARBA00022598"/>
    </source>
</evidence>
<protein>
    <recommendedName>
        <fullName evidence="8">tRNA(Ile)-lysidine synthase</fullName>
        <ecNumber evidence="8">6.3.4.19</ecNumber>
    </recommendedName>
    <alternativeName>
        <fullName evidence="8">tRNA(Ile)-2-lysyl-cytidine synthase</fullName>
    </alternativeName>
    <alternativeName>
        <fullName evidence="8">tRNA(Ile)-lysidine synthetase</fullName>
    </alternativeName>
</protein>
<dbReference type="GO" id="GO:0005737">
    <property type="term" value="C:cytoplasm"/>
    <property type="evidence" value="ECO:0007669"/>
    <property type="project" value="UniProtKB-SubCell"/>
</dbReference>
<keyword evidence="2 8" id="KW-0963">Cytoplasm</keyword>
<dbReference type="SUPFAM" id="SSF52402">
    <property type="entry name" value="Adenine nucleotide alpha hydrolases-like"/>
    <property type="match status" value="1"/>
</dbReference>
<keyword evidence="6 8" id="KW-0067">ATP-binding</keyword>
<comment type="function">
    <text evidence="8">Ligates lysine onto the cytidine present at position 34 of the AUA codon-specific tRNA(Ile) that contains the anticodon CAU, in an ATP-dependent manner. Cytidine is converted to lysidine, thus changing the amino acid specificity of the tRNA from methionine to isoleucine.</text>
</comment>
<comment type="similarity">
    <text evidence="8">Belongs to the tRNA(Ile)-lysidine synthase family.</text>
</comment>
<comment type="catalytic activity">
    <reaction evidence="7 8">
        <text>cytidine(34) in tRNA(Ile2) + L-lysine + ATP = lysidine(34) in tRNA(Ile2) + AMP + diphosphate + H(+)</text>
        <dbReference type="Rhea" id="RHEA:43744"/>
        <dbReference type="Rhea" id="RHEA-COMP:10625"/>
        <dbReference type="Rhea" id="RHEA-COMP:10670"/>
        <dbReference type="ChEBI" id="CHEBI:15378"/>
        <dbReference type="ChEBI" id="CHEBI:30616"/>
        <dbReference type="ChEBI" id="CHEBI:32551"/>
        <dbReference type="ChEBI" id="CHEBI:33019"/>
        <dbReference type="ChEBI" id="CHEBI:82748"/>
        <dbReference type="ChEBI" id="CHEBI:83665"/>
        <dbReference type="ChEBI" id="CHEBI:456215"/>
        <dbReference type="EC" id="6.3.4.19"/>
    </reaction>
</comment>
<dbReference type="Pfam" id="PF01171">
    <property type="entry name" value="ATP_bind_3"/>
    <property type="match status" value="1"/>
</dbReference>
<name>A0A3N2QC58_9BACT</name>
<dbReference type="EC" id="6.3.4.19" evidence="8"/>
<evidence type="ECO:0000256" key="2">
    <source>
        <dbReference type="ARBA" id="ARBA00022490"/>
    </source>
</evidence>
<evidence type="ECO:0000256" key="8">
    <source>
        <dbReference type="HAMAP-Rule" id="MF_01161"/>
    </source>
</evidence>
<sequence>MLASFLSFLQSQQLIPDPQKTTLLAVSGGVDSVVLCHLFKQANLPFAIAYCNFNLRGQEVEEESQFVNDLAQHYQVPCYSTRFETKSFASTHKVSIQMAARTLRYQYFYTLLDRYGWDRVATAHHWDDAVETIVLNFIKGTGIKGFYSMLPLNGRCIRPLLFARKKEIIAYAQQEKRSWREDSSNTSLDYQRNFIRHKIIPLVHQINPNFEATTQETVEKLTDVGRVFQDYVNNIKKDICFFKGDIHYIAINLIAALPWAATVAFELVRSYGFTFKQIKNLINTNTTTGKIIYATDYALYIDRKNWLIRKKQLIDQLPKEQAVEANTRLCYCYNHTFYFRKYTKQDYSVKKIALIAALHYDMLQFPLTIRPWKHGDIFYPLGMQGRKKISDLLIDLKVPMAIKEQVLVVTSNHKIVWVVGYRIDERFKVDDHTATIFEIAVSLAL</sequence>
<keyword evidence="11" id="KW-1185">Reference proteome</keyword>
<dbReference type="NCBIfam" id="TIGR02432">
    <property type="entry name" value="lysidine_TilS_N"/>
    <property type="match status" value="1"/>
</dbReference>
<evidence type="ECO:0000256" key="1">
    <source>
        <dbReference type="ARBA" id="ARBA00004496"/>
    </source>
</evidence>
<dbReference type="SMART" id="SM00977">
    <property type="entry name" value="TilS_C"/>
    <property type="match status" value="1"/>
</dbReference>
<comment type="caution">
    <text evidence="10">The sequence shown here is derived from an EMBL/GenBank/DDBJ whole genome shotgun (WGS) entry which is preliminary data.</text>
</comment>
<comment type="subcellular location">
    <subcellularLocation>
        <location evidence="1 8">Cytoplasm</location>
    </subcellularLocation>
</comment>
<dbReference type="Gene3D" id="3.40.50.620">
    <property type="entry name" value="HUPs"/>
    <property type="match status" value="1"/>
</dbReference>
<proteinExistence type="inferred from homology"/>
<dbReference type="OrthoDB" id="9807403at2"/>
<evidence type="ECO:0000313" key="11">
    <source>
        <dbReference type="Proteomes" id="UP000270927"/>
    </source>
</evidence>
<dbReference type="Proteomes" id="UP000270927">
    <property type="component" value="Unassembled WGS sequence"/>
</dbReference>
<dbReference type="NCBIfam" id="TIGR02433">
    <property type="entry name" value="lysidine_TilS_C"/>
    <property type="match status" value="1"/>
</dbReference>
<keyword evidence="4 8" id="KW-0819">tRNA processing</keyword>
<dbReference type="GO" id="GO:0032267">
    <property type="term" value="F:tRNA(Ile)-lysidine synthase activity"/>
    <property type="evidence" value="ECO:0007669"/>
    <property type="project" value="UniProtKB-EC"/>
</dbReference>
<gene>
    <name evidence="8 10" type="primary">tilS</name>
    <name evidence="10" type="ORF">EDM02_02850</name>
</gene>
<dbReference type="InterPro" id="IPR011063">
    <property type="entry name" value="TilS/TtcA_N"/>
</dbReference>
<dbReference type="HAMAP" id="MF_01161">
    <property type="entry name" value="tRNA_Ile_lys_synt"/>
    <property type="match status" value="1"/>
</dbReference>
<dbReference type="SUPFAM" id="SSF56037">
    <property type="entry name" value="PheT/TilS domain"/>
    <property type="match status" value="1"/>
</dbReference>
<comment type="domain">
    <text evidence="8">The N-terminal region contains the highly conserved SGGXDS motif, predicted to be a P-loop motif involved in ATP binding.</text>
</comment>
<feature type="domain" description="Lysidine-tRNA(Ile) synthetase C-terminal" evidence="9">
    <location>
        <begin position="367"/>
        <end position="439"/>
    </location>
</feature>
<dbReference type="GO" id="GO:0005524">
    <property type="term" value="F:ATP binding"/>
    <property type="evidence" value="ECO:0007669"/>
    <property type="project" value="UniProtKB-UniRule"/>
</dbReference>
<organism evidence="10 11">
    <name type="scientific">Candidatus Cardinium hertigii</name>
    <dbReference type="NCBI Taxonomy" id="247481"/>
    <lineage>
        <taxon>Bacteria</taxon>
        <taxon>Pseudomonadati</taxon>
        <taxon>Bacteroidota</taxon>
        <taxon>Cytophagia</taxon>
        <taxon>Cytophagales</taxon>
        <taxon>Amoebophilaceae</taxon>
        <taxon>Candidatus Cardinium</taxon>
    </lineage>
</organism>
<dbReference type="InterPro" id="IPR012796">
    <property type="entry name" value="Lysidine-tRNA-synth_C"/>
</dbReference>
<keyword evidence="3 8" id="KW-0436">Ligase</keyword>
<evidence type="ECO:0000256" key="7">
    <source>
        <dbReference type="ARBA" id="ARBA00048539"/>
    </source>
</evidence>
<dbReference type="AlphaFoldDB" id="A0A3N2QC58"/>
<dbReference type="EMBL" id="RARA01000024">
    <property type="protein sequence ID" value="ROT47351.1"/>
    <property type="molecule type" value="Genomic_DNA"/>
</dbReference>
<dbReference type="Pfam" id="PF11734">
    <property type="entry name" value="TilS_C"/>
    <property type="match status" value="1"/>
</dbReference>
<dbReference type="InterPro" id="IPR014729">
    <property type="entry name" value="Rossmann-like_a/b/a_fold"/>
</dbReference>
<dbReference type="GO" id="GO:0006400">
    <property type="term" value="P:tRNA modification"/>
    <property type="evidence" value="ECO:0007669"/>
    <property type="project" value="UniProtKB-UniRule"/>
</dbReference>
<dbReference type="PANTHER" id="PTHR43033:SF1">
    <property type="entry name" value="TRNA(ILE)-LYSIDINE SYNTHASE-RELATED"/>
    <property type="match status" value="1"/>
</dbReference>
<evidence type="ECO:0000256" key="4">
    <source>
        <dbReference type="ARBA" id="ARBA00022694"/>
    </source>
</evidence>
<feature type="binding site" evidence="8">
    <location>
        <begin position="27"/>
        <end position="32"/>
    </location>
    <ligand>
        <name>ATP</name>
        <dbReference type="ChEBI" id="CHEBI:30616"/>
    </ligand>
</feature>
<dbReference type="PANTHER" id="PTHR43033">
    <property type="entry name" value="TRNA(ILE)-LYSIDINE SYNTHASE-RELATED"/>
    <property type="match status" value="1"/>
</dbReference>
<dbReference type="RefSeq" id="WP_123662884.1">
    <property type="nucleotide sequence ID" value="NZ_RARA01000024.1"/>
</dbReference>
<evidence type="ECO:0000256" key="6">
    <source>
        <dbReference type="ARBA" id="ARBA00022840"/>
    </source>
</evidence>